<comment type="caution">
    <text evidence="21">The sequence shown here is derived from an EMBL/GenBank/DDBJ whole genome shotgun (WGS) entry which is preliminary data.</text>
</comment>
<dbReference type="PANTHER" id="PTHR21403:SF8">
    <property type="entry name" value="ATP PHOSPHORIBOSYLTRANSFERASE"/>
    <property type="match status" value="1"/>
</dbReference>
<keyword evidence="9 18" id="KW-0028">Amino-acid biosynthesis</keyword>
<dbReference type="SUPFAM" id="SSF54913">
    <property type="entry name" value="GlnB-like"/>
    <property type="match status" value="1"/>
</dbReference>
<dbReference type="PROSITE" id="PS01316">
    <property type="entry name" value="ATP_P_PHORIBOSYLTR"/>
    <property type="match status" value="1"/>
</dbReference>
<evidence type="ECO:0000256" key="5">
    <source>
        <dbReference type="ARBA" id="ARBA00007955"/>
    </source>
</evidence>
<evidence type="ECO:0000256" key="9">
    <source>
        <dbReference type="ARBA" id="ARBA00022605"/>
    </source>
</evidence>
<organism evidence="21 22">
    <name type="scientific">Bullifex porci</name>
    <dbReference type="NCBI Taxonomy" id="2606638"/>
    <lineage>
        <taxon>Bacteria</taxon>
        <taxon>Pseudomonadati</taxon>
        <taxon>Spirochaetota</taxon>
        <taxon>Spirochaetia</taxon>
        <taxon>Spirochaetales</taxon>
        <taxon>Spirochaetaceae</taxon>
        <taxon>Bullifex</taxon>
    </lineage>
</organism>
<dbReference type="NCBIfam" id="TIGR00070">
    <property type="entry name" value="hisG"/>
    <property type="match status" value="1"/>
</dbReference>
<dbReference type="FunFam" id="3.30.70.120:FF:000002">
    <property type="entry name" value="ATP phosphoribosyltransferase"/>
    <property type="match status" value="1"/>
</dbReference>
<dbReference type="InterPro" id="IPR018198">
    <property type="entry name" value="ATP_PRibTrfase_CS"/>
</dbReference>
<evidence type="ECO:0000256" key="7">
    <source>
        <dbReference type="ARBA" id="ARBA00020998"/>
    </source>
</evidence>
<keyword evidence="11 18" id="KW-0808">Transferase</keyword>
<comment type="similarity">
    <text evidence="5 18">Belongs to the ATP phosphoribosyltransferase family. Long subfamily.</text>
</comment>
<dbReference type="FunFam" id="3.40.190.10:FF:000008">
    <property type="entry name" value="ATP phosphoribosyltransferase"/>
    <property type="match status" value="1"/>
</dbReference>
<reference evidence="21 22" key="1">
    <citation type="submission" date="2019-08" db="EMBL/GenBank/DDBJ databases">
        <title>In-depth cultivation of the pig gut microbiome towards novel bacterial diversity and tailored functional studies.</title>
        <authorList>
            <person name="Wylensek D."/>
            <person name="Hitch T.C.A."/>
            <person name="Clavel T."/>
        </authorList>
    </citation>
    <scope>NUCLEOTIDE SEQUENCE [LARGE SCALE GENOMIC DNA]</scope>
    <source>
        <strain evidence="21 22">NM-380-WT-3C1</strain>
    </source>
</reference>
<evidence type="ECO:0000313" key="22">
    <source>
        <dbReference type="Proteomes" id="UP000460549"/>
    </source>
</evidence>
<evidence type="ECO:0000256" key="14">
    <source>
        <dbReference type="ARBA" id="ARBA00022840"/>
    </source>
</evidence>
<gene>
    <name evidence="18" type="primary">hisG</name>
    <name evidence="21" type="ORF">FYJ80_03040</name>
</gene>
<evidence type="ECO:0000256" key="4">
    <source>
        <dbReference type="ARBA" id="ARBA00004667"/>
    </source>
</evidence>
<sequence length="288" mass="32129">MKNLRIAVQKSGRLSEKSLDIIKSCGIEFSDDARVLRTFSSNFPLEFLFVRDDDIPTYVNDGVADIGIVGKNEYDEKGYDLKIVRDLGFAACRLSIAVPNDFDYKGLSSLEGKRIATSYPRITEKVLKEAGVNASFVNVSGSVEITPQVGIADCISDLVSTGTTLKMNGLKEVEPIYYTSAVMISRKSFEEDEKERFDILNRLLVRMDTVSLAKHKKYILFNLPKKNLNEAAAIIGGMKSPTVTPLLDSDWVSVQSVVSEDRFWQVFESLRELGAEGILVMNIEKMTE</sequence>
<dbReference type="GO" id="GO:0005524">
    <property type="term" value="F:ATP binding"/>
    <property type="evidence" value="ECO:0007669"/>
    <property type="project" value="UniProtKB-KW"/>
</dbReference>
<dbReference type="EMBL" id="VUNN01000003">
    <property type="protein sequence ID" value="MSU05754.1"/>
    <property type="molecule type" value="Genomic_DNA"/>
</dbReference>
<dbReference type="AlphaFoldDB" id="A0A7X2PBB6"/>
<protein>
    <recommendedName>
        <fullName evidence="7 18">ATP phosphoribosyltransferase</fullName>
        <shortName evidence="18">ATP-PRT</shortName>
        <shortName evidence="18">ATP-PRTase</shortName>
        <ecNumber evidence="6 18">2.4.2.17</ecNumber>
    </recommendedName>
</protein>
<evidence type="ECO:0000256" key="3">
    <source>
        <dbReference type="ARBA" id="ARBA00004496"/>
    </source>
</evidence>
<dbReference type="SUPFAM" id="SSF53850">
    <property type="entry name" value="Periplasmic binding protein-like II"/>
    <property type="match status" value="1"/>
</dbReference>
<dbReference type="Gene3D" id="3.30.70.120">
    <property type="match status" value="1"/>
</dbReference>
<feature type="domain" description="ATP phosphoribosyltransferase catalytic" evidence="19">
    <location>
        <begin position="51"/>
        <end position="202"/>
    </location>
</feature>
<comment type="function">
    <text evidence="17 18">Catalyzes the condensation of ATP and 5-phosphoribose 1-diphosphate to form N'-(5'-phosphoribosyl)-ATP (PR-ATP). Has a crucial role in the pathway because the rate of histidine biosynthesis seems to be controlled primarily by regulation of HisG enzymatic activity.</text>
</comment>
<dbReference type="NCBIfam" id="TIGR03455">
    <property type="entry name" value="HisG_C-term"/>
    <property type="match status" value="1"/>
</dbReference>
<dbReference type="InterPro" id="IPR020621">
    <property type="entry name" value="ATP-PRT_HisG_long"/>
</dbReference>
<evidence type="ECO:0000256" key="2">
    <source>
        <dbReference type="ARBA" id="ARBA00001946"/>
    </source>
</evidence>
<dbReference type="GO" id="GO:0000287">
    <property type="term" value="F:magnesium ion binding"/>
    <property type="evidence" value="ECO:0007669"/>
    <property type="project" value="UniProtKB-UniRule"/>
</dbReference>
<dbReference type="InterPro" id="IPR011322">
    <property type="entry name" value="N-reg_PII-like_a/b"/>
</dbReference>
<dbReference type="Proteomes" id="UP000460549">
    <property type="component" value="Unassembled WGS sequence"/>
</dbReference>
<evidence type="ECO:0000256" key="18">
    <source>
        <dbReference type="HAMAP-Rule" id="MF_00079"/>
    </source>
</evidence>
<evidence type="ECO:0000259" key="19">
    <source>
        <dbReference type="Pfam" id="PF01634"/>
    </source>
</evidence>
<comment type="subcellular location">
    <subcellularLocation>
        <location evidence="3 18">Cytoplasm</location>
    </subcellularLocation>
</comment>
<evidence type="ECO:0000256" key="15">
    <source>
        <dbReference type="ARBA" id="ARBA00022842"/>
    </source>
</evidence>
<keyword evidence="15 18" id="KW-0460">Magnesium</keyword>
<evidence type="ECO:0000256" key="8">
    <source>
        <dbReference type="ARBA" id="ARBA00022490"/>
    </source>
</evidence>
<dbReference type="InterPro" id="IPR013115">
    <property type="entry name" value="HisG_C"/>
</dbReference>
<dbReference type="InterPro" id="IPR015867">
    <property type="entry name" value="N-reg_PII/ATP_PRibTrfase_C"/>
</dbReference>
<dbReference type="GO" id="GO:0005737">
    <property type="term" value="C:cytoplasm"/>
    <property type="evidence" value="ECO:0007669"/>
    <property type="project" value="UniProtKB-SubCell"/>
</dbReference>
<evidence type="ECO:0000256" key="13">
    <source>
        <dbReference type="ARBA" id="ARBA00022741"/>
    </source>
</evidence>
<keyword evidence="14 18" id="KW-0067">ATP-binding</keyword>
<dbReference type="HAMAP" id="MF_00079">
    <property type="entry name" value="HisG_Long"/>
    <property type="match status" value="1"/>
</dbReference>
<dbReference type="UniPathway" id="UPA00031">
    <property type="reaction ID" value="UER00006"/>
</dbReference>
<evidence type="ECO:0000256" key="1">
    <source>
        <dbReference type="ARBA" id="ARBA00000915"/>
    </source>
</evidence>
<accession>A0A7X2PBB6</accession>
<dbReference type="Pfam" id="PF08029">
    <property type="entry name" value="HisG_C"/>
    <property type="match status" value="1"/>
</dbReference>
<dbReference type="InterPro" id="IPR013820">
    <property type="entry name" value="ATP_PRibTrfase_cat"/>
</dbReference>
<dbReference type="InterPro" id="IPR001348">
    <property type="entry name" value="ATP_PRibTrfase_HisG"/>
</dbReference>
<dbReference type="RefSeq" id="WP_154424650.1">
    <property type="nucleotide sequence ID" value="NZ_JAQYPZ010000270.1"/>
</dbReference>
<evidence type="ECO:0000256" key="6">
    <source>
        <dbReference type="ARBA" id="ARBA00011946"/>
    </source>
</evidence>
<evidence type="ECO:0000256" key="10">
    <source>
        <dbReference type="ARBA" id="ARBA00022676"/>
    </source>
</evidence>
<evidence type="ECO:0000256" key="12">
    <source>
        <dbReference type="ARBA" id="ARBA00022723"/>
    </source>
</evidence>
<keyword evidence="12 18" id="KW-0479">Metal-binding</keyword>
<dbReference type="EC" id="2.4.2.17" evidence="6 18"/>
<keyword evidence="8 18" id="KW-0963">Cytoplasm</keyword>
<comment type="cofactor">
    <cofactor evidence="2 18">
        <name>Mg(2+)</name>
        <dbReference type="ChEBI" id="CHEBI:18420"/>
    </cofactor>
</comment>
<keyword evidence="22" id="KW-1185">Reference proteome</keyword>
<keyword evidence="16 18" id="KW-0368">Histidine biosynthesis</keyword>
<evidence type="ECO:0000313" key="21">
    <source>
        <dbReference type="EMBL" id="MSU05754.1"/>
    </source>
</evidence>
<comment type="activity regulation">
    <text evidence="18">Feedback inhibited by histidine.</text>
</comment>
<evidence type="ECO:0000256" key="11">
    <source>
        <dbReference type="ARBA" id="ARBA00022679"/>
    </source>
</evidence>
<comment type="catalytic activity">
    <reaction evidence="1 18">
        <text>1-(5-phospho-beta-D-ribosyl)-ATP + diphosphate = 5-phospho-alpha-D-ribose 1-diphosphate + ATP</text>
        <dbReference type="Rhea" id="RHEA:18473"/>
        <dbReference type="ChEBI" id="CHEBI:30616"/>
        <dbReference type="ChEBI" id="CHEBI:33019"/>
        <dbReference type="ChEBI" id="CHEBI:58017"/>
        <dbReference type="ChEBI" id="CHEBI:73183"/>
        <dbReference type="EC" id="2.4.2.17"/>
    </reaction>
</comment>
<comment type="pathway">
    <text evidence="4 18">Amino-acid biosynthesis; L-histidine biosynthesis; L-histidine from 5-phospho-alpha-D-ribose 1-diphosphate: step 1/9.</text>
</comment>
<keyword evidence="10 18" id="KW-0328">Glycosyltransferase</keyword>
<feature type="domain" description="Histidine biosynthesis HisG C-terminal" evidence="20">
    <location>
        <begin position="213"/>
        <end position="285"/>
    </location>
</feature>
<dbReference type="Pfam" id="PF01634">
    <property type="entry name" value="HisG"/>
    <property type="match status" value="1"/>
</dbReference>
<evidence type="ECO:0000259" key="20">
    <source>
        <dbReference type="Pfam" id="PF08029"/>
    </source>
</evidence>
<proteinExistence type="inferred from homology"/>
<name>A0A7X2PBB6_9SPIO</name>
<evidence type="ECO:0000256" key="16">
    <source>
        <dbReference type="ARBA" id="ARBA00023102"/>
    </source>
</evidence>
<evidence type="ECO:0000256" key="17">
    <source>
        <dbReference type="ARBA" id="ARBA00024861"/>
    </source>
</evidence>
<dbReference type="PANTHER" id="PTHR21403">
    <property type="entry name" value="ATP PHOSPHORIBOSYLTRANSFERASE ATP-PRTASE"/>
    <property type="match status" value="1"/>
</dbReference>
<dbReference type="GO" id="GO:0003879">
    <property type="term" value="F:ATP phosphoribosyltransferase activity"/>
    <property type="evidence" value="ECO:0007669"/>
    <property type="project" value="UniProtKB-UniRule"/>
</dbReference>
<keyword evidence="13 18" id="KW-0547">Nucleotide-binding</keyword>
<dbReference type="GO" id="GO:0000105">
    <property type="term" value="P:L-histidine biosynthetic process"/>
    <property type="evidence" value="ECO:0007669"/>
    <property type="project" value="UniProtKB-UniRule"/>
</dbReference>
<dbReference type="Gene3D" id="3.40.190.10">
    <property type="entry name" value="Periplasmic binding protein-like II"/>
    <property type="match status" value="2"/>
</dbReference>